<dbReference type="Proteomes" id="UP000199561">
    <property type="component" value="Unassembled WGS sequence"/>
</dbReference>
<dbReference type="SUPFAM" id="SSF103025">
    <property type="entry name" value="Folate-binding domain"/>
    <property type="match status" value="1"/>
</dbReference>
<dbReference type="Gene3D" id="3.30.70.1630">
    <property type="match status" value="1"/>
</dbReference>
<dbReference type="GO" id="GO:0016226">
    <property type="term" value="P:iron-sulfur cluster assembly"/>
    <property type="evidence" value="ECO:0007669"/>
    <property type="project" value="TreeGrafter"/>
</dbReference>
<dbReference type="PANTHER" id="PTHR22602:SF0">
    <property type="entry name" value="TRANSFERASE CAF17, MITOCHONDRIAL-RELATED"/>
    <property type="match status" value="1"/>
</dbReference>
<evidence type="ECO:0000259" key="2">
    <source>
        <dbReference type="Pfam" id="PF01571"/>
    </source>
</evidence>
<dbReference type="EMBL" id="FOUF01000003">
    <property type="protein sequence ID" value="SFL97996.1"/>
    <property type="molecule type" value="Genomic_DNA"/>
</dbReference>
<keyword evidence="4" id="KW-1185">Reference proteome</keyword>
<sequence>MNTTWQIFLQNQKAIFENGYVTHFNGGIREFKDIQADTTILADLSNMGLIRFSGEDAFNFLQGQFTCDLRKVTPQTAQHGSYCTPKGRILASFIIWQGASVNEYILQLPVILLAAISKRLAMYILRAKVQIQDDSDALIRIGVAGSKACTVVEELFQIDRSSLAPLAVIHTENASILCREADRYEIITPPDKAASIWSQIASQAKPAGAAFWDWFEIRAGIPVILPDTQEQFIPQMVNLDAIGGVSFQKGCYPGQEIVARTQYLGKLKRRMYRVNILSSEPVKPGDQLICTELAEQACGMIVNAAPSPEGGYDALAVIQTANVDTDKICWKSLDGPLLRFQSLPYTVPE</sequence>
<gene>
    <name evidence="3" type="ORF">SAMN05421880_103104</name>
</gene>
<protein>
    <recommendedName>
        <fullName evidence="2">GCVT N-terminal domain-containing protein</fullName>
    </recommendedName>
</protein>
<dbReference type="RefSeq" id="WP_090666315.1">
    <property type="nucleotide sequence ID" value="NZ_FOUF01000003.1"/>
</dbReference>
<feature type="binding site" evidence="1">
    <location>
        <position position="185"/>
    </location>
    <ligand>
        <name>substrate</name>
    </ligand>
</feature>
<dbReference type="PIRSF" id="PIRSF006487">
    <property type="entry name" value="GcvT"/>
    <property type="match status" value="1"/>
</dbReference>
<proteinExistence type="predicted"/>
<dbReference type="NCBIfam" id="TIGR03317">
    <property type="entry name" value="ygfZ_signature"/>
    <property type="match status" value="1"/>
</dbReference>
<reference evidence="3 4" key="1">
    <citation type="submission" date="2016-10" db="EMBL/GenBank/DDBJ databases">
        <authorList>
            <person name="de Groot N.N."/>
        </authorList>
    </citation>
    <scope>NUCLEOTIDE SEQUENCE [LARGE SCALE GENOMIC DNA]</scope>
    <source>
        <strain evidence="3 4">Nm146</strain>
    </source>
</reference>
<dbReference type="STRING" id="52442.SAMN05421880_103104"/>
<dbReference type="InterPro" id="IPR029043">
    <property type="entry name" value="GcvT/YgfZ_C"/>
</dbReference>
<evidence type="ECO:0000256" key="1">
    <source>
        <dbReference type="PIRSR" id="PIRSR006487-1"/>
    </source>
</evidence>
<feature type="domain" description="GCVT N-terminal" evidence="2">
    <location>
        <begin position="28"/>
        <end position="240"/>
    </location>
</feature>
<dbReference type="Gene3D" id="3.30.70.1400">
    <property type="entry name" value="Aminomethyltransferase beta-barrel domains"/>
    <property type="match status" value="1"/>
</dbReference>
<dbReference type="PANTHER" id="PTHR22602">
    <property type="entry name" value="TRANSFERASE CAF17, MITOCHONDRIAL-RELATED"/>
    <property type="match status" value="1"/>
</dbReference>
<dbReference type="InterPro" id="IPR017703">
    <property type="entry name" value="YgfZ/GCV_T_CS"/>
</dbReference>
<dbReference type="SUPFAM" id="SSF101790">
    <property type="entry name" value="Aminomethyltransferase beta-barrel domain"/>
    <property type="match status" value="1"/>
</dbReference>
<evidence type="ECO:0000313" key="3">
    <source>
        <dbReference type="EMBL" id="SFL97996.1"/>
    </source>
</evidence>
<dbReference type="InterPro" id="IPR006222">
    <property type="entry name" value="GCVT_N"/>
</dbReference>
<name>A0A1I4M4F4_9PROT</name>
<dbReference type="Gene3D" id="2.40.30.160">
    <property type="match status" value="1"/>
</dbReference>
<dbReference type="AlphaFoldDB" id="A0A1I4M4F4"/>
<dbReference type="Pfam" id="PF01571">
    <property type="entry name" value="GCV_T"/>
    <property type="match status" value="1"/>
</dbReference>
<organism evidence="3 4">
    <name type="scientific">Nitrosomonas nitrosa</name>
    <dbReference type="NCBI Taxonomy" id="52442"/>
    <lineage>
        <taxon>Bacteria</taxon>
        <taxon>Pseudomonadati</taxon>
        <taxon>Pseudomonadota</taxon>
        <taxon>Betaproteobacteria</taxon>
        <taxon>Nitrosomonadales</taxon>
        <taxon>Nitrosomonadaceae</taxon>
        <taxon>Nitrosomonas</taxon>
    </lineage>
</organism>
<dbReference type="InterPro" id="IPR045179">
    <property type="entry name" value="YgfZ/GcvT"/>
</dbReference>
<evidence type="ECO:0000313" key="4">
    <source>
        <dbReference type="Proteomes" id="UP000199561"/>
    </source>
</evidence>
<accession>A0A1I4M4F4</accession>